<feature type="transmembrane region" description="Helical" evidence="1">
    <location>
        <begin position="7"/>
        <end position="26"/>
    </location>
</feature>
<dbReference type="EMBL" id="CP063056">
    <property type="protein sequence ID" value="QPB43631.1"/>
    <property type="molecule type" value="Genomic_DNA"/>
</dbReference>
<sequence>MKARKGIVTATILIFISGLLVVILLFDESTLHFFLARQMQRKHYVERTLTLQKMTSIEKQNVCKNLPLDNSEKARQISITLDGANDAIQYSLWCRRVAIFKKTPTKGVNQGLFDHFIRMENLSEFRPHFLQPANPLVTNKMPQIYWFDQHQTTWEINGKVQGIVIAEGDLTLRGNGRISGTVITAGTLTLEGVTVAYGKKVIEPLVRQYSKWQLAEKSWSDFKISSE</sequence>
<protein>
    <submittedName>
        <fullName evidence="2">DUF2572 family protein</fullName>
    </submittedName>
</protein>
<gene>
    <name evidence="2" type="ORF">IHV77_01275</name>
</gene>
<proteinExistence type="predicted"/>
<dbReference type="RefSeq" id="WP_194813186.1">
    <property type="nucleotide sequence ID" value="NZ_CP063056.1"/>
</dbReference>
<keyword evidence="1" id="KW-0472">Membrane</keyword>
<evidence type="ECO:0000256" key="1">
    <source>
        <dbReference type="SAM" id="Phobius"/>
    </source>
</evidence>
<keyword evidence="1" id="KW-0812">Transmembrane</keyword>
<name>A0ABX6V265_9PAST</name>
<keyword evidence="1" id="KW-1133">Transmembrane helix</keyword>
<keyword evidence="3" id="KW-1185">Reference proteome</keyword>
<organism evidence="2 3">
    <name type="scientific">Rodentibacter haemolyticus</name>
    <dbReference type="NCBI Taxonomy" id="2778911"/>
    <lineage>
        <taxon>Bacteria</taxon>
        <taxon>Pseudomonadati</taxon>
        <taxon>Pseudomonadota</taxon>
        <taxon>Gammaproteobacteria</taxon>
        <taxon>Pasteurellales</taxon>
        <taxon>Pasteurellaceae</taxon>
        <taxon>Rodentibacter</taxon>
    </lineage>
</organism>
<reference evidence="2 3" key="1">
    <citation type="submission" date="2020-10" db="EMBL/GenBank/DDBJ databases">
        <title>Genome Sequencing of Rodentibacter spp. strain DSM111151.</title>
        <authorList>
            <person name="Benga L."/>
            <person name="Lautwein T."/>
        </authorList>
    </citation>
    <scope>NUCLEOTIDE SEQUENCE [LARGE SCALE GENOMIC DNA]</scope>
    <source>
        <strain evidence="2 3">DSM 111151</strain>
    </source>
</reference>
<accession>A0ABX6V265</accession>
<evidence type="ECO:0000313" key="3">
    <source>
        <dbReference type="Proteomes" id="UP000663069"/>
    </source>
</evidence>
<dbReference type="Pfam" id="PF10833">
    <property type="entry name" value="DUF2572"/>
    <property type="match status" value="1"/>
</dbReference>
<dbReference type="InterPro" id="IPR022543">
    <property type="entry name" value="DUF2572"/>
</dbReference>
<dbReference type="Proteomes" id="UP000663069">
    <property type="component" value="Chromosome"/>
</dbReference>
<evidence type="ECO:0000313" key="2">
    <source>
        <dbReference type="EMBL" id="QPB43631.1"/>
    </source>
</evidence>